<dbReference type="SUPFAM" id="SSF53187">
    <property type="entry name" value="Zn-dependent exopeptidases"/>
    <property type="match status" value="1"/>
</dbReference>
<dbReference type="AlphaFoldDB" id="A0A8J7QFP4"/>
<protein>
    <submittedName>
        <fullName evidence="3">M28 family peptidase</fullName>
    </submittedName>
</protein>
<dbReference type="InterPro" id="IPR045175">
    <property type="entry name" value="M28_fam"/>
</dbReference>
<reference evidence="3" key="1">
    <citation type="submission" date="2021-03" db="EMBL/GenBank/DDBJ databases">
        <authorList>
            <person name="Wang G."/>
        </authorList>
    </citation>
    <scope>NUCLEOTIDE SEQUENCE</scope>
    <source>
        <strain evidence="3">KCTC 12899</strain>
    </source>
</reference>
<sequence length="498" mass="55353">MEERKKNNRNLTMRAALLVRLVLVAALCSFFALAQQPARFYAQIDIDGIGPASLDRLKANPGFAWWVEMDQILVVLAEAPVLANLGKQQKVTVLRDIPVKPEQLSVLRFDHFRDVGALDAYVLGRGGRFALLQLRSTPPKTHHDGEHKHPLYFDAFQPNRVLAAQSANRVGARKRAVDPAIQALVNQVDGDRWLADVTTLAGWNRHSFGTEIDDARDWLVAQFSQIDGLTVSTEDFDLSGTTLQNVVARIDGTTTPDRWYVIGAHYDSTSNNTSAAAPGAEDNASGTAGVLEMARVLAAMEPESTIIFMCYSGEEQGLHGSQSHVNRLISDNDLDKVQIVLTMDMIGYTNDNDLDVLLETEQRVSWLVNLLETAAFDYTDLRSVVSYNPFGSDHIPYLNAGLDSLLVIENDYTSYPSYHRTTDTIQNVNLAMGRESLKMNVAVMADQIGFPRTRIPAWQPWLIRWRASPDASAPDQVVDRIINVLDFVSMVNDLNTAR</sequence>
<evidence type="ECO:0000313" key="3">
    <source>
        <dbReference type="EMBL" id="MBO1317723.1"/>
    </source>
</evidence>
<organism evidence="3 4">
    <name type="scientific">Acanthopleuribacter pedis</name>
    <dbReference type="NCBI Taxonomy" id="442870"/>
    <lineage>
        <taxon>Bacteria</taxon>
        <taxon>Pseudomonadati</taxon>
        <taxon>Acidobacteriota</taxon>
        <taxon>Holophagae</taxon>
        <taxon>Acanthopleuribacterales</taxon>
        <taxon>Acanthopleuribacteraceae</taxon>
        <taxon>Acanthopleuribacter</taxon>
    </lineage>
</organism>
<name>A0A8J7QFP4_9BACT</name>
<feature type="domain" description="Peptidase M28" evidence="2">
    <location>
        <begin position="245"/>
        <end position="432"/>
    </location>
</feature>
<evidence type="ECO:0000313" key="4">
    <source>
        <dbReference type="Proteomes" id="UP000664417"/>
    </source>
</evidence>
<dbReference type="GO" id="GO:0008235">
    <property type="term" value="F:metalloexopeptidase activity"/>
    <property type="evidence" value="ECO:0007669"/>
    <property type="project" value="InterPro"/>
</dbReference>
<dbReference type="Proteomes" id="UP000664417">
    <property type="component" value="Unassembled WGS sequence"/>
</dbReference>
<dbReference type="GO" id="GO:0006508">
    <property type="term" value="P:proteolysis"/>
    <property type="evidence" value="ECO:0007669"/>
    <property type="project" value="InterPro"/>
</dbReference>
<feature type="signal peptide" evidence="1">
    <location>
        <begin position="1"/>
        <end position="34"/>
    </location>
</feature>
<keyword evidence="1" id="KW-0732">Signal</keyword>
<dbReference type="Pfam" id="PF04389">
    <property type="entry name" value="Peptidase_M28"/>
    <property type="match status" value="1"/>
</dbReference>
<dbReference type="PANTHER" id="PTHR12147:SF26">
    <property type="entry name" value="PEPTIDASE M28 DOMAIN-CONTAINING PROTEIN"/>
    <property type="match status" value="1"/>
</dbReference>
<dbReference type="Gene3D" id="3.40.630.10">
    <property type="entry name" value="Zn peptidases"/>
    <property type="match status" value="1"/>
</dbReference>
<keyword evidence="4" id="KW-1185">Reference proteome</keyword>
<dbReference type="RefSeq" id="WP_207857133.1">
    <property type="nucleotide sequence ID" value="NZ_JAFREP010000003.1"/>
</dbReference>
<dbReference type="InterPro" id="IPR007484">
    <property type="entry name" value="Peptidase_M28"/>
</dbReference>
<dbReference type="PANTHER" id="PTHR12147">
    <property type="entry name" value="METALLOPEPTIDASE M28 FAMILY MEMBER"/>
    <property type="match status" value="1"/>
</dbReference>
<evidence type="ECO:0000259" key="2">
    <source>
        <dbReference type="Pfam" id="PF04389"/>
    </source>
</evidence>
<feature type="chain" id="PRO_5035202164" evidence="1">
    <location>
        <begin position="35"/>
        <end position="498"/>
    </location>
</feature>
<dbReference type="EMBL" id="JAFREP010000003">
    <property type="protein sequence ID" value="MBO1317723.1"/>
    <property type="molecule type" value="Genomic_DNA"/>
</dbReference>
<gene>
    <name evidence="3" type="ORF">J3U88_04565</name>
</gene>
<proteinExistence type="predicted"/>
<evidence type="ECO:0000256" key="1">
    <source>
        <dbReference type="SAM" id="SignalP"/>
    </source>
</evidence>
<comment type="caution">
    <text evidence="3">The sequence shown here is derived from an EMBL/GenBank/DDBJ whole genome shotgun (WGS) entry which is preliminary data.</text>
</comment>
<accession>A0A8J7QFP4</accession>